<dbReference type="GO" id="GO:0043235">
    <property type="term" value="C:receptor complex"/>
    <property type="evidence" value="ECO:0007669"/>
    <property type="project" value="TreeGrafter"/>
</dbReference>
<dbReference type="PANTHER" id="PTHR24416">
    <property type="entry name" value="TYROSINE-PROTEIN KINASE RECEPTOR"/>
    <property type="match status" value="1"/>
</dbReference>
<evidence type="ECO:0000256" key="5">
    <source>
        <dbReference type="ARBA" id="ARBA00023137"/>
    </source>
</evidence>
<dbReference type="GO" id="GO:0005886">
    <property type="term" value="C:plasma membrane"/>
    <property type="evidence" value="ECO:0007669"/>
    <property type="project" value="TreeGrafter"/>
</dbReference>
<keyword evidence="6" id="KW-0472">Membrane</keyword>
<feature type="domain" description="Protein kinase" evidence="7">
    <location>
        <begin position="466"/>
        <end position="766"/>
    </location>
</feature>
<dbReference type="Pfam" id="PF07714">
    <property type="entry name" value="PK_Tyr_Ser-Thr"/>
    <property type="match status" value="1"/>
</dbReference>
<evidence type="ECO:0000256" key="2">
    <source>
        <dbReference type="ARBA" id="ARBA00022741"/>
    </source>
</evidence>
<feature type="transmembrane region" description="Helical" evidence="6">
    <location>
        <begin position="468"/>
        <end position="492"/>
    </location>
</feature>
<dbReference type="PROSITE" id="PS00109">
    <property type="entry name" value="PROTEIN_KINASE_TYR"/>
    <property type="match status" value="1"/>
</dbReference>
<keyword evidence="3" id="KW-0418">Kinase</keyword>
<dbReference type="EMBL" id="CAJVCH010032808">
    <property type="protein sequence ID" value="CAG7712736.1"/>
    <property type="molecule type" value="Genomic_DNA"/>
</dbReference>
<proteinExistence type="predicted"/>
<keyword evidence="9" id="KW-1185">Reference proteome</keyword>
<dbReference type="PROSITE" id="PS50011">
    <property type="entry name" value="PROTEIN_KINASE_DOM"/>
    <property type="match status" value="1"/>
</dbReference>
<keyword evidence="4" id="KW-0067">ATP-binding</keyword>
<keyword evidence="5" id="KW-0829">Tyrosine-protein kinase</keyword>
<dbReference type="InterPro" id="IPR008266">
    <property type="entry name" value="Tyr_kinase_AS"/>
</dbReference>
<evidence type="ECO:0000256" key="6">
    <source>
        <dbReference type="SAM" id="Phobius"/>
    </source>
</evidence>
<dbReference type="OrthoDB" id="4062651at2759"/>
<dbReference type="PANTHER" id="PTHR24416:SF600">
    <property type="entry name" value="PDGF- AND VEGF-RECEPTOR RELATED, ISOFORM J"/>
    <property type="match status" value="1"/>
</dbReference>
<keyword evidence="2" id="KW-0547">Nucleotide-binding</keyword>
<keyword evidence="6" id="KW-1133">Transmembrane helix</keyword>
<dbReference type="CDD" id="cd00192">
    <property type="entry name" value="PTKc"/>
    <property type="match status" value="1"/>
</dbReference>
<dbReference type="AlphaFoldDB" id="A0A8J2JJZ9"/>
<comment type="caution">
    <text evidence="8">The sequence shown here is derived from an EMBL/GenBank/DDBJ whole genome shotgun (WGS) entry which is preliminary data.</text>
</comment>
<dbReference type="GO" id="GO:0005524">
    <property type="term" value="F:ATP binding"/>
    <property type="evidence" value="ECO:0007669"/>
    <property type="project" value="UniProtKB-KW"/>
</dbReference>
<dbReference type="Proteomes" id="UP000708208">
    <property type="component" value="Unassembled WGS sequence"/>
</dbReference>
<evidence type="ECO:0000256" key="1">
    <source>
        <dbReference type="ARBA" id="ARBA00022679"/>
    </source>
</evidence>
<dbReference type="InterPro" id="IPR050122">
    <property type="entry name" value="RTK"/>
</dbReference>
<reference evidence="8" key="1">
    <citation type="submission" date="2021-06" db="EMBL/GenBank/DDBJ databases">
        <authorList>
            <person name="Hodson N. C."/>
            <person name="Mongue J. A."/>
            <person name="Jaron S. K."/>
        </authorList>
    </citation>
    <scope>NUCLEOTIDE SEQUENCE</scope>
</reference>
<dbReference type="InterPro" id="IPR000719">
    <property type="entry name" value="Prot_kinase_dom"/>
</dbReference>
<evidence type="ECO:0000259" key="7">
    <source>
        <dbReference type="PROSITE" id="PS50011"/>
    </source>
</evidence>
<evidence type="ECO:0000256" key="4">
    <source>
        <dbReference type="ARBA" id="ARBA00022840"/>
    </source>
</evidence>
<dbReference type="InterPro" id="IPR001245">
    <property type="entry name" value="Ser-Thr/Tyr_kinase_cat_dom"/>
</dbReference>
<organism evidence="8 9">
    <name type="scientific">Allacma fusca</name>
    <dbReference type="NCBI Taxonomy" id="39272"/>
    <lineage>
        <taxon>Eukaryota</taxon>
        <taxon>Metazoa</taxon>
        <taxon>Ecdysozoa</taxon>
        <taxon>Arthropoda</taxon>
        <taxon>Hexapoda</taxon>
        <taxon>Collembola</taxon>
        <taxon>Symphypleona</taxon>
        <taxon>Sminthuridae</taxon>
        <taxon>Allacma</taxon>
    </lineage>
</organism>
<name>A0A8J2JJZ9_9HEXA</name>
<evidence type="ECO:0000313" key="8">
    <source>
        <dbReference type="EMBL" id="CAG7712736.1"/>
    </source>
</evidence>
<evidence type="ECO:0000256" key="3">
    <source>
        <dbReference type="ARBA" id="ARBA00022777"/>
    </source>
</evidence>
<sequence>MASKNLSVIKTLKLDWVKSELNINITTDPIINSTDWNESGVNVIVATNSSPNPIISYCTSETDSLSVLQECNFTRISNSTFDFGKIDQNVIQMESKSGPQFVFLKCEALYPIRWMAPKPLGSIQYLATNETKRFHHDPLSKPIFNIYSQEFRGNYTIPVTKSDHSGKQLKELDDKCAECICRASSRCKIFPCNSDKVCGYISPAYRGDTQDQEFSSCMRQEVCARGTENKIILTECLVKNKLTFTRLRNQPGDYDPRIGLKVDELPDPNFKYEFNIPWDLEYTGSLILKPLKQASRISANLYFDKITDLIYCEITTPGTYPQPNLLVGRCASFAECQLKFDHLWPAIPGVGFNKLLHQVEEFAPSDKKFRKSFGSTTYSQGLDNTRHLLSNNFPSESIIKMSSTHEQPLKEGMKYSFDCTISTFVLLPNIEFTLGFENGNVQLVTVISQTDWAQSESNIKVASDLLNWYIKIGGVIAGVIIVNIAVLIVFVARRKVAVVDKTIPPEEVDKFILGIAVTNSDQGERMAAEYMAFKPELIVSSQELFKDNKFFGAVIDELPKGKCEAVIEFSPLGNLQNYLRKHSNQNTVESSKVNRLLSEEMELQDTLQLPVLLHFCKQIASGMRFLAEKNVIHGDLATRNVLVFHSQVVKITDFGLSKKLYADPNFKMDSKVPLPWAWMALESLCFFEYSTQSDVWSFGVTMWEIFSMGRTPFYGIRPNDYTNQLQAGLRLPKPTLASEDIYNFILTCWENNPHDRPEFSKCEAFISSVELGPQE</sequence>
<dbReference type="GO" id="GO:0004714">
    <property type="term" value="F:transmembrane receptor protein tyrosine kinase activity"/>
    <property type="evidence" value="ECO:0007669"/>
    <property type="project" value="TreeGrafter"/>
</dbReference>
<evidence type="ECO:0000313" key="9">
    <source>
        <dbReference type="Proteomes" id="UP000708208"/>
    </source>
</evidence>
<keyword evidence="1" id="KW-0808">Transferase</keyword>
<dbReference type="GO" id="GO:0007169">
    <property type="term" value="P:cell surface receptor protein tyrosine kinase signaling pathway"/>
    <property type="evidence" value="ECO:0007669"/>
    <property type="project" value="TreeGrafter"/>
</dbReference>
<dbReference type="FunFam" id="1.10.510.10:FF:000554">
    <property type="entry name" value="Predicted protein"/>
    <property type="match status" value="1"/>
</dbReference>
<protein>
    <recommendedName>
        <fullName evidence="7">Protein kinase domain-containing protein</fullName>
    </recommendedName>
</protein>
<keyword evidence="6" id="KW-0812">Transmembrane</keyword>
<gene>
    <name evidence="8" type="ORF">AFUS01_LOCUS5172</name>
</gene>
<accession>A0A8J2JJZ9</accession>